<proteinExistence type="predicted"/>
<protein>
    <submittedName>
        <fullName evidence="1">Uncharacterized protein</fullName>
    </submittedName>
</protein>
<dbReference type="Proteomes" id="UP001341840">
    <property type="component" value="Unassembled WGS sequence"/>
</dbReference>
<name>A0ABU6RVU4_9FABA</name>
<dbReference type="EMBL" id="JASCZI010032296">
    <property type="protein sequence ID" value="MED6128097.1"/>
    <property type="molecule type" value="Genomic_DNA"/>
</dbReference>
<comment type="caution">
    <text evidence="1">The sequence shown here is derived from an EMBL/GenBank/DDBJ whole genome shotgun (WGS) entry which is preliminary data.</text>
</comment>
<dbReference type="InterPro" id="IPR012340">
    <property type="entry name" value="NA-bd_OB-fold"/>
</dbReference>
<organism evidence="1 2">
    <name type="scientific">Stylosanthes scabra</name>
    <dbReference type="NCBI Taxonomy" id="79078"/>
    <lineage>
        <taxon>Eukaryota</taxon>
        <taxon>Viridiplantae</taxon>
        <taxon>Streptophyta</taxon>
        <taxon>Embryophyta</taxon>
        <taxon>Tracheophyta</taxon>
        <taxon>Spermatophyta</taxon>
        <taxon>Magnoliopsida</taxon>
        <taxon>eudicotyledons</taxon>
        <taxon>Gunneridae</taxon>
        <taxon>Pentapetalae</taxon>
        <taxon>rosids</taxon>
        <taxon>fabids</taxon>
        <taxon>Fabales</taxon>
        <taxon>Fabaceae</taxon>
        <taxon>Papilionoideae</taxon>
        <taxon>50 kb inversion clade</taxon>
        <taxon>dalbergioids sensu lato</taxon>
        <taxon>Dalbergieae</taxon>
        <taxon>Pterocarpus clade</taxon>
        <taxon>Stylosanthes</taxon>
    </lineage>
</organism>
<accession>A0ABU6RVU4</accession>
<gene>
    <name evidence="1" type="ORF">PIB30_094445</name>
</gene>
<keyword evidence="2" id="KW-1185">Reference proteome</keyword>
<evidence type="ECO:0000313" key="1">
    <source>
        <dbReference type="EMBL" id="MED6128097.1"/>
    </source>
</evidence>
<sequence>MKCTLFGAELVSQFNTFLLRSNVEPLVMVAQLFKPNFYLEETSIQSTFHSSLILLNSNYAEVKQFRKRLLTLGDTTTRGIVEVLTQSPKIQFVSSK</sequence>
<evidence type="ECO:0000313" key="2">
    <source>
        <dbReference type="Proteomes" id="UP001341840"/>
    </source>
</evidence>
<reference evidence="1 2" key="1">
    <citation type="journal article" date="2023" name="Plants (Basel)">
        <title>Bridging the Gap: Combining Genomics and Transcriptomics Approaches to Understand Stylosanthes scabra, an Orphan Legume from the Brazilian Caatinga.</title>
        <authorList>
            <person name="Ferreira-Neto J.R.C."/>
            <person name="da Silva M.D."/>
            <person name="Binneck E."/>
            <person name="de Melo N.F."/>
            <person name="da Silva R.H."/>
            <person name="de Melo A.L.T.M."/>
            <person name="Pandolfi V."/>
            <person name="Bustamante F.O."/>
            <person name="Brasileiro-Vidal A.C."/>
            <person name="Benko-Iseppon A.M."/>
        </authorList>
    </citation>
    <scope>NUCLEOTIDE SEQUENCE [LARGE SCALE GENOMIC DNA]</scope>
    <source>
        <tissue evidence="1">Leaves</tissue>
    </source>
</reference>
<dbReference type="Gene3D" id="2.40.50.140">
    <property type="entry name" value="Nucleic acid-binding proteins"/>
    <property type="match status" value="1"/>
</dbReference>